<keyword evidence="2" id="KW-1185">Reference proteome</keyword>
<dbReference type="AlphaFoldDB" id="A0A250KWG1"/>
<gene>
    <name evidence="1" type="ORF">sS8_3373</name>
</gene>
<reference evidence="1 2" key="1">
    <citation type="submission" date="2016-12" db="EMBL/GenBank/DDBJ databases">
        <title>Genome sequencing of Methylocaldum marinum.</title>
        <authorList>
            <person name="Takeuchi M."/>
            <person name="Kamagata Y."/>
            <person name="Hiraoka S."/>
            <person name="Oshima K."/>
            <person name="Hattori M."/>
            <person name="Iwasaki W."/>
        </authorList>
    </citation>
    <scope>NUCLEOTIDE SEQUENCE [LARGE SCALE GENOMIC DNA]</scope>
    <source>
        <strain evidence="1 2">S8</strain>
    </source>
</reference>
<name>A0A250KWG1_9GAMM</name>
<protein>
    <submittedName>
        <fullName evidence="1">Uncharacterized protein</fullName>
    </submittedName>
</protein>
<organism evidence="1 2">
    <name type="scientific">Methylocaldum marinum</name>
    <dbReference type="NCBI Taxonomy" id="1432792"/>
    <lineage>
        <taxon>Bacteria</taxon>
        <taxon>Pseudomonadati</taxon>
        <taxon>Pseudomonadota</taxon>
        <taxon>Gammaproteobacteria</taxon>
        <taxon>Methylococcales</taxon>
        <taxon>Methylococcaceae</taxon>
        <taxon>Methylocaldum</taxon>
    </lineage>
</organism>
<dbReference type="RefSeq" id="WP_170161117.1">
    <property type="nucleotide sequence ID" value="NZ_AP017928.1"/>
</dbReference>
<evidence type="ECO:0000313" key="2">
    <source>
        <dbReference type="Proteomes" id="UP000266313"/>
    </source>
</evidence>
<dbReference type="Proteomes" id="UP000266313">
    <property type="component" value="Chromosome"/>
</dbReference>
<dbReference type="EMBL" id="AP017928">
    <property type="protein sequence ID" value="BBA35311.1"/>
    <property type="molecule type" value="Genomic_DNA"/>
</dbReference>
<evidence type="ECO:0000313" key="1">
    <source>
        <dbReference type="EMBL" id="BBA35311.1"/>
    </source>
</evidence>
<sequence length="108" mass="11221">MKIPTENVTPLLKPLDAETAAAALDAGRLGLDSRPAASPPAEAEARRIEHVADAPRERDAGEILLAEDVWNGSEGSARLLPLADVAAISADDSMALDQAVEAILSGLR</sequence>
<dbReference type="KEGG" id="mmai:sS8_3373"/>
<proteinExistence type="predicted"/>
<accession>A0A250KWG1</accession>